<protein>
    <submittedName>
        <fullName evidence="2">Membrane protein YczE</fullName>
    </submittedName>
</protein>
<dbReference type="RefSeq" id="WP_209660889.1">
    <property type="nucleotide sequence ID" value="NZ_JAGGLI010000016.1"/>
</dbReference>
<dbReference type="Pfam" id="PF19700">
    <property type="entry name" value="DUF6198"/>
    <property type="match status" value="1"/>
</dbReference>
<keyword evidence="1" id="KW-0812">Transmembrane</keyword>
<feature type="transmembrane region" description="Helical" evidence="1">
    <location>
        <begin position="62"/>
        <end position="90"/>
    </location>
</feature>
<dbReference type="Proteomes" id="UP001314903">
    <property type="component" value="Unassembled WGS sequence"/>
</dbReference>
<accession>A0ABS4KMG5</accession>
<gene>
    <name evidence="2" type="ORF">J2Z35_001627</name>
</gene>
<evidence type="ECO:0000256" key="1">
    <source>
        <dbReference type="SAM" id="Phobius"/>
    </source>
</evidence>
<feature type="transmembrane region" description="Helical" evidence="1">
    <location>
        <begin position="110"/>
        <end position="127"/>
    </location>
</feature>
<feature type="transmembrane region" description="Helical" evidence="1">
    <location>
        <begin position="12"/>
        <end position="31"/>
    </location>
</feature>
<sequence length="215" mass="23467">MEHLNLILKKIPRLIMGFIIIAFGTNMTRYSGLGLNPWGTLHEGISIVTGISFGRVTQLTGVAVLLLSLFIKLYPGIGTILNMFFIGFFVDLIDKLGIIPRVDMISGKMLYLLLGMFLFNFGVYIYMSGRLGAGPRDGLMVGLVRLTGKPVSIVRPAMEFTVIALGILLGGTFGIGTIINAFGGGYMLNFIFKHFNYDPSINKNIALARAVKEPA</sequence>
<dbReference type="InterPro" id="IPR038750">
    <property type="entry name" value="YczE/YyaS-like"/>
</dbReference>
<organism evidence="2 3">
    <name type="scientific">Acetoanaerobium pronyense</name>
    <dbReference type="NCBI Taxonomy" id="1482736"/>
    <lineage>
        <taxon>Bacteria</taxon>
        <taxon>Bacillati</taxon>
        <taxon>Bacillota</taxon>
        <taxon>Clostridia</taxon>
        <taxon>Peptostreptococcales</taxon>
        <taxon>Filifactoraceae</taxon>
        <taxon>Acetoanaerobium</taxon>
    </lineage>
</organism>
<evidence type="ECO:0000313" key="3">
    <source>
        <dbReference type="Proteomes" id="UP001314903"/>
    </source>
</evidence>
<dbReference type="PANTHER" id="PTHR40078:SF1">
    <property type="entry name" value="INTEGRAL MEMBRANE PROTEIN"/>
    <property type="match status" value="1"/>
</dbReference>
<keyword evidence="1" id="KW-1133">Transmembrane helix</keyword>
<feature type="transmembrane region" description="Helical" evidence="1">
    <location>
        <begin position="160"/>
        <end position="183"/>
    </location>
</feature>
<dbReference type="PANTHER" id="PTHR40078">
    <property type="entry name" value="INTEGRAL MEMBRANE PROTEIN-RELATED"/>
    <property type="match status" value="1"/>
</dbReference>
<name>A0ABS4KMG5_9FIRM</name>
<comment type="caution">
    <text evidence="2">The sequence shown here is derived from an EMBL/GenBank/DDBJ whole genome shotgun (WGS) entry which is preliminary data.</text>
</comment>
<dbReference type="EMBL" id="JAGGLI010000016">
    <property type="protein sequence ID" value="MBP2027829.1"/>
    <property type="molecule type" value="Genomic_DNA"/>
</dbReference>
<keyword evidence="3" id="KW-1185">Reference proteome</keyword>
<keyword evidence="1" id="KW-0472">Membrane</keyword>
<proteinExistence type="predicted"/>
<evidence type="ECO:0000313" key="2">
    <source>
        <dbReference type="EMBL" id="MBP2027829.1"/>
    </source>
</evidence>
<reference evidence="2 3" key="1">
    <citation type="submission" date="2021-03" db="EMBL/GenBank/DDBJ databases">
        <title>Genomic Encyclopedia of Type Strains, Phase IV (KMG-IV): sequencing the most valuable type-strain genomes for metagenomic binning, comparative biology and taxonomic classification.</title>
        <authorList>
            <person name="Goeker M."/>
        </authorList>
    </citation>
    <scope>NUCLEOTIDE SEQUENCE [LARGE SCALE GENOMIC DNA]</scope>
    <source>
        <strain evidence="2 3">DSM 27512</strain>
    </source>
</reference>